<dbReference type="InterPro" id="IPR036259">
    <property type="entry name" value="MFS_trans_sf"/>
</dbReference>
<comment type="similarity">
    <text evidence="2">Belongs to the major facilitator superfamily.</text>
</comment>
<dbReference type="STRING" id="36022.A0A1V2KZG1"/>
<dbReference type="GO" id="GO:0005886">
    <property type="term" value="C:plasma membrane"/>
    <property type="evidence" value="ECO:0007669"/>
    <property type="project" value="TreeGrafter"/>
</dbReference>
<dbReference type="PANTHER" id="PTHR23501">
    <property type="entry name" value="MAJOR FACILITATOR SUPERFAMILY"/>
    <property type="match status" value="1"/>
</dbReference>
<comment type="subcellular location">
    <subcellularLocation>
        <location evidence="1">Membrane</location>
        <topology evidence="1">Multi-pass membrane protein</topology>
    </subcellularLocation>
</comment>
<dbReference type="PANTHER" id="PTHR23501:SF78">
    <property type="entry name" value="MAJOR FACILITATOR SUPERFAMILY (MFS) PROFILE DOMAIN-CONTAINING PROTEIN-RELATED"/>
    <property type="match status" value="1"/>
</dbReference>
<evidence type="ECO:0000256" key="6">
    <source>
        <dbReference type="SAM" id="MobiDB-lite"/>
    </source>
</evidence>
<evidence type="ECO:0000313" key="10">
    <source>
        <dbReference type="Proteomes" id="UP000189513"/>
    </source>
</evidence>
<protein>
    <recommendedName>
        <fullName evidence="8">Major facilitator superfamily (MFS) profile domain-containing protein</fullName>
    </recommendedName>
</protein>
<keyword evidence="4 7" id="KW-1133">Transmembrane helix</keyword>
<name>A0A1V2KZG1_CYBFA</name>
<feature type="region of interest" description="Disordered" evidence="6">
    <location>
        <begin position="410"/>
        <end position="457"/>
    </location>
</feature>
<dbReference type="VEuPathDB" id="FungiDB:BON22_5080"/>
<sequence>MFRAFCGLFDGCIASLGMVVMSDIVPLKERGKYQGYLVSFVGVGLGAGPFLVSAFVQHSTWRNFYFMLFGLVLSSTVFIWYYVPSTKSPMSVTQKIKSIDYFGFILGCSGLVLLLVPTNGGGLQFAWNSPKVIAMFVVGGVLMVSFVFVEIKVAKLPVVPMRLFRSPVVTLVLIQSMLFGMAFFPLYFYYTYYFEIVRGLTPLITSCFYLAVVVPQISSSAISGYIVSYTNRYNPMIWLGFTLWTLALGLVAGIFDMNTSFVAIVFIMIINGTGQGMSFQNTMIAGLAHARKEDRSVFISTRQVFRYLGGSIGLAISALIFSTSFIYKLNNDSFINKTENFELNEVLRHHVYSKVDLNTLNATADQIEYVKHLYLRCCKNVFILWAPLIGTCLLMSFLIKDKGLDFKRDDSPHNEKKEDITTVSTQGSKSKTHKYDEMTKTLHHSTSSEDLDQISKH</sequence>
<evidence type="ECO:0000256" key="5">
    <source>
        <dbReference type="ARBA" id="ARBA00023136"/>
    </source>
</evidence>
<evidence type="ECO:0000256" key="3">
    <source>
        <dbReference type="ARBA" id="ARBA00022692"/>
    </source>
</evidence>
<proteinExistence type="inferred from homology"/>
<organism evidence="9 10">
    <name type="scientific">Cyberlindnera fabianii</name>
    <name type="common">Yeast</name>
    <name type="synonym">Hansenula fabianii</name>
    <dbReference type="NCBI Taxonomy" id="36022"/>
    <lineage>
        <taxon>Eukaryota</taxon>
        <taxon>Fungi</taxon>
        <taxon>Dikarya</taxon>
        <taxon>Ascomycota</taxon>
        <taxon>Saccharomycotina</taxon>
        <taxon>Saccharomycetes</taxon>
        <taxon>Phaffomycetales</taxon>
        <taxon>Phaffomycetaceae</taxon>
        <taxon>Cyberlindnera</taxon>
    </lineage>
</organism>
<dbReference type="Pfam" id="PF07690">
    <property type="entry name" value="MFS_1"/>
    <property type="match status" value="1"/>
</dbReference>
<comment type="caution">
    <text evidence="9">The sequence shown here is derived from an EMBL/GenBank/DDBJ whole genome shotgun (WGS) entry which is preliminary data.</text>
</comment>
<evidence type="ECO:0000256" key="1">
    <source>
        <dbReference type="ARBA" id="ARBA00004141"/>
    </source>
</evidence>
<evidence type="ECO:0000313" key="9">
    <source>
        <dbReference type="EMBL" id="ONH64993.1"/>
    </source>
</evidence>
<feature type="transmembrane region" description="Helical" evidence="7">
    <location>
        <begin position="261"/>
        <end position="283"/>
    </location>
</feature>
<dbReference type="OMA" id="HLTWRWA"/>
<dbReference type="Proteomes" id="UP000189513">
    <property type="component" value="Unassembled WGS sequence"/>
</dbReference>
<dbReference type="Gene3D" id="1.20.1720.10">
    <property type="entry name" value="Multidrug resistance protein D"/>
    <property type="match status" value="1"/>
</dbReference>
<dbReference type="PROSITE" id="PS50850">
    <property type="entry name" value="MFS"/>
    <property type="match status" value="1"/>
</dbReference>
<feature type="transmembrane region" description="Helical" evidence="7">
    <location>
        <begin position="104"/>
        <end position="127"/>
    </location>
</feature>
<feature type="transmembrane region" description="Helical" evidence="7">
    <location>
        <begin position="163"/>
        <end position="188"/>
    </location>
</feature>
<feature type="transmembrane region" description="Helical" evidence="7">
    <location>
        <begin position="64"/>
        <end position="83"/>
    </location>
</feature>
<keyword evidence="3 7" id="KW-0812">Transmembrane</keyword>
<dbReference type="Gene3D" id="1.20.1250.20">
    <property type="entry name" value="MFS general substrate transporter like domains"/>
    <property type="match status" value="1"/>
</dbReference>
<reference evidence="10" key="1">
    <citation type="journal article" date="2017" name="Genome Announc.">
        <title>Genome sequences of Cyberlindnera fabianii 65, Pichia kudriavzevii 129, and Saccharomyces cerevisiae 131 isolated from fermented masau fruits in Zimbabwe.</title>
        <authorList>
            <person name="van Rijswijck I.M.H."/>
            <person name="Derks M.F.L."/>
            <person name="Abee T."/>
            <person name="de Ridder D."/>
            <person name="Smid E.J."/>
        </authorList>
    </citation>
    <scope>NUCLEOTIDE SEQUENCE [LARGE SCALE GENOMIC DNA]</scope>
    <source>
        <strain evidence="10">65</strain>
    </source>
</reference>
<evidence type="ECO:0000256" key="4">
    <source>
        <dbReference type="ARBA" id="ARBA00022989"/>
    </source>
</evidence>
<evidence type="ECO:0000259" key="8">
    <source>
        <dbReference type="PROSITE" id="PS50850"/>
    </source>
</evidence>
<keyword evidence="5 7" id="KW-0472">Membrane</keyword>
<keyword evidence="10" id="KW-1185">Reference proteome</keyword>
<feature type="compositionally biased region" description="Basic and acidic residues" evidence="6">
    <location>
        <begin position="410"/>
        <end position="420"/>
    </location>
</feature>
<accession>A0A1V2KZG1</accession>
<feature type="transmembrane region" description="Helical" evidence="7">
    <location>
        <begin position="36"/>
        <end position="58"/>
    </location>
</feature>
<evidence type="ECO:0000256" key="7">
    <source>
        <dbReference type="SAM" id="Phobius"/>
    </source>
</evidence>
<dbReference type="GO" id="GO:0022857">
    <property type="term" value="F:transmembrane transporter activity"/>
    <property type="evidence" value="ECO:0007669"/>
    <property type="project" value="InterPro"/>
</dbReference>
<feature type="transmembrane region" description="Helical" evidence="7">
    <location>
        <begin position="133"/>
        <end position="151"/>
    </location>
</feature>
<dbReference type="InterPro" id="IPR011701">
    <property type="entry name" value="MFS"/>
</dbReference>
<feature type="transmembrane region" description="Helical" evidence="7">
    <location>
        <begin position="382"/>
        <end position="399"/>
    </location>
</feature>
<feature type="transmembrane region" description="Helical" evidence="7">
    <location>
        <begin position="236"/>
        <end position="255"/>
    </location>
</feature>
<dbReference type="InterPro" id="IPR020846">
    <property type="entry name" value="MFS_dom"/>
</dbReference>
<gene>
    <name evidence="9" type="ORF">BON22_5080</name>
</gene>
<dbReference type="SUPFAM" id="SSF103473">
    <property type="entry name" value="MFS general substrate transporter"/>
    <property type="match status" value="1"/>
</dbReference>
<dbReference type="AlphaFoldDB" id="A0A1V2KZG1"/>
<evidence type="ECO:0000256" key="2">
    <source>
        <dbReference type="ARBA" id="ARBA00008335"/>
    </source>
</evidence>
<feature type="transmembrane region" description="Helical" evidence="7">
    <location>
        <begin position="304"/>
        <end position="327"/>
    </location>
</feature>
<dbReference type="EMBL" id="MPUK01000014">
    <property type="protein sequence ID" value="ONH64993.1"/>
    <property type="molecule type" value="Genomic_DNA"/>
</dbReference>
<feature type="domain" description="Major facilitator superfamily (MFS) profile" evidence="8">
    <location>
        <begin position="1"/>
        <end position="404"/>
    </location>
</feature>